<evidence type="ECO:0000313" key="4">
    <source>
        <dbReference type="Proteomes" id="UP000501128"/>
    </source>
</evidence>
<name>A0A7L5DWE8_9BACT</name>
<evidence type="ECO:0000256" key="1">
    <source>
        <dbReference type="SAM" id="MobiDB-lite"/>
    </source>
</evidence>
<dbReference type="RefSeq" id="WP_169553680.1">
    <property type="nucleotide sequence ID" value="NZ_CP051678.1"/>
</dbReference>
<accession>A0A7L5DWE8</accession>
<feature type="region of interest" description="Disordered" evidence="1">
    <location>
        <begin position="72"/>
        <end position="107"/>
    </location>
</feature>
<reference evidence="3 4" key="1">
    <citation type="submission" date="2020-04" db="EMBL/GenBank/DDBJ databases">
        <title>Genome sequencing of novel species.</title>
        <authorList>
            <person name="Heo J."/>
            <person name="Kim S.-J."/>
            <person name="Kim J.-S."/>
            <person name="Hong S.-B."/>
            <person name="Kwon S.-W."/>
        </authorList>
    </citation>
    <scope>NUCLEOTIDE SEQUENCE [LARGE SCALE GENOMIC DNA]</scope>
    <source>
        <strain evidence="3 4">CJU-R4</strain>
        <plasmid evidence="3 4">unnamed1</plasmid>
    </source>
</reference>
<keyword evidence="4" id="KW-1185">Reference proteome</keyword>
<keyword evidence="2" id="KW-0732">Signal</keyword>
<evidence type="ECO:0008006" key="5">
    <source>
        <dbReference type="Google" id="ProtNLM"/>
    </source>
</evidence>
<proteinExistence type="predicted"/>
<evidence type="ECO:0000313" key="3">
    <source>
        <dbReference type="EMBL" id="QJD81663.1"/>
    </source>
</evidence>
<dbReference type="EMBL" id="CP051678">
    <property type="protein sequence ID" value="QJD81663.1"/>
    <property type="molecule type" value="Genomic_DNA"/>
</dbReference>
<organism evidence="3 4">
    <name type="scientific">Spirosoma rhododendri</name>
    <dbReference type="NCBI Taxonomy" id="2728024"/>
    <lineage>
        <taxon>Bacteria</taxon>
        <taxon>Pseudomonadati</taxon>
        <taxon>Bacteroidota</taxon>
        <taxon>Cytophagia</taxon>
        <taxon>Cytophagales</taxon>
        <taxon>Cytophagaceae</taxon>
        <taxon>Spirosoma</taxon>
    </lineage>
</organism>
<feature type="signal peptide" evidence="2">
    <location>
        <begin position="1"/>
        <end position="19"/>
    </location>
</feature>
<dbReference type="Proteomes" id="UP000501128">
    <property type="component" value="Plasmid unnamed1"/>
</dbReference>
<gene>
    <name evidence="3" type="ORF">HH216_25315</name>
</gene>
<dbReference type="AlphaFoldDB" id="A0A7L5DWE8"/>
<evidence type="ECO:0000256" key="2">
    <source>
        <dbReference type="SAM" id="SignalP"/>
    </source>
</evidence>
<geneLocation type="plasmid" evidence="3 4">
    <name>unnamed1</name>
</geneLocation>
<feature type="compositionally biased region" description="Polar residues" evidence="1">
    <location>
        <begin position="72"/>
        <end position="92"/>
    </location>
</feature>
<keyword evidence="3" id="KW-0614">Plasmid</keyword>
<dbReference type="KEGG" id="srho:HH216_25315"/>
<feature type="chain" id="PRO_5029526421" description="Curlin associated repeat-containing protein" evidence="2">
    <location>
        <begin position="20"/>
        <end position="132"/>
    </location>
</feature>
<sequence length="132" mass="13418">MKNIILLGLAALGAASATAQNTAVVSQQGNTHELSVVQRGSGNTSVVNQTTAGSSNRVVIMQSGANNVATINQGGESTSSDTSTQNTVTATQAGEGETIINQTNGGNTISVYQSGLVPIDKKKKSNPKRSTN</sequence>
<protein>
    <recommendedName>
        <fullName evidence="5">Curlin associated repeat-containing protein</fullName>
    </recommendedName>
</protein>